<organism evidence="1 2">
    <name type="scientific">Ascaris lumbricoides</name>
    <name type="common">Giant roundworm</name>
    <dbReference type="NCBI Taxonomy" id="6252"/>
    <lineage>
        <taxon>Eukaryota</taxon>
        <taxon>Metazoa</taxon>
        <taxon>Ecdysozoa</taxon>
        <taxon>Nematoda</taxon>
        <taxon>Chromadorea</taxon>
        <taxon>Rhabditida</taxon>
        <taxon>Spirurina</taxon>
        <taxon>Ascaridomorpha</taxon>
        <taxon>Ascaridoidea</taxon>
        <taxon>Ascarididae</taxon>
        <taxon>Ascaris</taxon>
    </lineage>
</organism>
<name>A0A0M3HXW8_ASCLU</name>
<evidence type="ECO:0000313" key="2">
    <source>
        <dbReference type="WBParaSite" id="ALUE_0000825001-mRNA-1"/>
    </source>
</evidence>
<keyword evidence="1" id="KW-1185">Reference proteome</keyword>
<protein>
    <submittedName>
        <fullName evidence="2">Uncharacterized protein</fullName>
    </submittedName>
</protein>
<sequence length="109" mass="11859">MVKQEIVQTGRAQELRCQGYDALKRTSYEFTKHAQPLPNGGFLLCNLEACSYSIQGCGFSPTFALESSEGSVDWRETLAPLQTWTIIAALAVTPILVMPYASSVSDGPV</sequence>
<dbReference type="WBParaSite" id="ALUE_0000825001-mRNA-1">
    <property type="protein sequence ID" value="ALUE_0000825001-mRNA-1"/>
    <property type="gene ID" value="ALUE_0000825001"/>
</dbReference>
<evidence type="ECO:0000313" key="1">
    <source>
        <dbReference type="Proteomes" id="UP000036681"/>
    </source>
</evidence>
<reference evidence="2" key="1">
    <citation type="submission" date="2017-02" db="UniProtKB">
        <authorList>
            <consortium name="WormBaseParasite"/>
        </authorList>
    </citation>
    <scope>IDENTIFICATION</scope>
</reference>
<proteinExistence type="predicted"/>
<accession>A0A0M3HXW8</accession>
<dbReference type="Proteomes" id="UP000036681">
    <property type="component" value="Unplaced"/>
</dbReference>
<dbReference type="AlphaFoldDB" id="A0A0M3HXW8"/>